<dbReference type="Proteomes" id="UP000258613">
    <property type="component" value="Chromosome"/>
</dbReference>
<protein>
    <recommendedName>
        <fullName evidence="3">MjaI family restriction endonuclease</fullName>
    </recommendedName>
</protein>
<evidence type="ECO:0008006" key="3">
    <source>
        <dbReference type="Google" id="ProtNLM"/>
    </source>
</evidence>
<evidence type="ECO:0000313" key="1">
    <source>
        <dbReference type="EMBL" id="AXR82299.1"/>
    </source>
</evidence>
<reference evidence="2" key="1">
    <citation type="submission" date="2018-02" db="EMBL/GenBank/DDBJ databases">
        <title>Phenotypic and genomic properties of facultatively anaerobic sulfur-reducing natronoarchaea from hypersaline soda lakes.</title>
        <authorList>
            <person name="Sorokin D.Y."/>
            <person name="Kublanov I.V."/>
            <person name="Roman P."/>
            <person name="Sinninghe Damste J.S."/>
            <person name="Golyshin P.N."/>
            <person name="Rojo D."/>
            <person name="Ciordia S."/>
            <person name="Mena M.D.C."/>
            <person name="Ferrer M."/>
            <person name="Messina E."/>
            <person name="Smedile F."/>
            <person name="La Spada G."/>
            <person name="La Cono V."/>
            <person name="Yakimov M.M."/>
        </authorList>
    </citation>
    <scope>NUCLEOTIDE SEQUENCE [LARGE SCALE GENOMIC DNA]</scope>
    <source>
        <strain evidence="2">AArc-Mg</strain>
    </source>
</reference>
<sequence>MVNDLYISKDERRRIAVGQDLEYPRYTTKIINLACHTAQATNRGSVGSLDEILEEFEAENPDATFEDWVDYYYQKYNGEVKVHRAAKKTYDMVENMRDAIDLITDEMVEQWVEDLILYKSYMGFDAREVIIPKLGRELQVTSRLAGPEEMAEGVSGYLGDQPICLRSTKHDKGPAMYEDLEAPVLYYEETDSGGYRVDMKELSRTLDEFTSV</sequence>
<dbReference type="OrthoDB" id="195457at2157"/>
<name>A0A346PS04_9EURY</name>
<proteinExistence type="predicted"/>
<dbReference type="InterPro" id="IPR019068">
    <property type="entry name" value="Restrct_endonuc_II_MjaI"/>
</dbReference>
<organism evidence="1 2">
    <name type="scientific">Natrarchaeobaculum sulfurireducens</name>
    <dbReference type="NCBI Taxonomy" id="2044521"/>
    <lineage>
        <taxon>Archaea</taxon>
        <taxon>Methanobacteriati</taxon>
        <taxon>Methanobacteriota</taxon>
        <taxon>Stenosarchaea group</taxon>
        <taxon>Halobacteria</taxon>
        <taxon>Halobacteriales</taxon>
        <taxon>Natrialbaceae</taxon>
        <taxon>Natrarchaeobaculum</taxon>
    </lineage>
</organism>
<dbReference type="RefSeq" id="WP_117368948.1">
    <property type="nucleotide sequence ID" value="NZ_CP027033.1"/>
</dbReference>
<gene>
    <name evidence="1" type="ORF">AArcMg_2303</name>
</gene>
<accession>A0A346PS04</accession>
<dbReference type="GO" id="GO:0009307">
    <property type="term" value="P:DNA restriction-modification system"/>
    <property type="evidence" value="ECO:0007669"/>
    <property type="project" value="InterPro"/>
</dbReference>
<keyword evidence="2" id="KW-1185">Reference proteome</keyword>
<dbReference type="EMBL" id="CP027033">
    <property type="protein sequence ID" value="AXR82299.1"/>
    <property type="molecule type" value="Genomic_DNA"/>
</dbReference>
<dbReference type="GO" id="GO:0009036">
    <property type="term" value="F:type II site-specific deoxyribonuclease activity"/>
    <property type="evidence" value="ECO:0007669"/>
    <property type="project" value="InterPro"/>
</dbReference>
<dbReference type="AlphaFoldDB" id="A0A346PS04"/>
<dbReference type="GeneID" id="37642790"/>
<dbReference type="KEGG" id="nag:AArcMg_2303"/>
<evidence type="ECO:0000313" key="2">
    <source>
        <dbReference type="Proteomes" id="UP000258613"/>
    </source>
</evidence>
<dbReference type="GO" id="GO:0003677">
    <property type="term" value="F:DNA binding"/>
    <property type="evidence" value="ECO:0007669"/>
    <property type="project" value="InterPro"/>
</dbReference>
<dbReference type="Pfam" id="PF09568">
    <property type="entry name" value="RE_MjaI"/>
    <property type="match status" value="1"/>
</dbReference>